<organism evidence="1">
    <name type="scientific">bioreactor metagenome</name>
    <dbReference type="NCBI Taxonomy" id="1076179"/>
    <lineage>
        <taxon>unclassified sequences</taxon>
        <taxon>metagenomes</taxon>
        <taxon>ecological metagenomes</taxon>
    </lineage>
</organism>
<gene>
    <name evidence="1" type="ORF">SDC9_153823</name>
</gene>
<dbReference type="EMBL" id="VSSQ01052486">
    <property type="protein sequence ID" value="MPN06567.1"/>
    <property type="molecule type" value="Genomic_DNA"/>
</dbReference>
<sequence>MLKGGIVVSDKPEIDKKIPENLKTATLAVG</sequence>
<accession>A0A645EXD4</accession>
<protein>
    <submittedName>
        <fullName evidence="1">Uncharacterized protein</fullName>
    </submittedName>
</protein>
<name>A0A645EXD4_9ZZZZ</name>
<proteinExistence type="predicted"/>
<evidence type="ECO:0000313" key="1">
    <source>
        <dbReference type="EMBL" id="MPN06567.1"/>
    </source>
</evidence>
<comment type="caution">
    <text evidence="1">The sequence shown here is derived from an EMBL/GenBank/DDBJ whole genome shotgun (WGS) entry which is preliminary data.</text>
</comment>
<dbReference type="AlphaFoldDB" id="A0A645EXD4"/>
<reference evidence="1" key="1">
    <citation type="submission" date="2019-08" db="EMBL/GenBank/DDBJ databases">
        <authorList>
            <person name="Kucharzyk K."/>
            <person name="Murdoch R.W."/>
            <person name="Higgins S."/>
            <person name="Loffler F."/>
        </authorList>
    </citation>
    <scope>NUCLEOTIDE SEQUENCE</scope>
</reference>